<accession>A0A4C1ZHV1</accession>
<dbReference type="EMBL" id="BGZK01001857">
    <property type="protein sequence ID" value="GBP87400.1"/>
    <property type="molecule type" value="Genomic_DNA"/>
</dbReference>
<organism evidence="1 2">
    <name type="scientific">Eumeta variegata</name>
    <name type="common">Bagworm moth</name>
    <name type="synonym">Eumeta japonica</name>
    <dbReference type="NCBI Taxonomy" id="151549"/>
    <lineage>
        <taxon>Eukaryota</taxon>
        <taxon>Metazoa</taxon>
        <taxon>Ecdysozoa</taxon>
        <taxon>Arthropoda</taxon>
        <taxon>Hexapoda</taxon>
        <taxon>Insecta</taxon>
        <taxon>Pterygota</taxon>
        <taxon>Neoptera</taxon>
        <taxon>Endopterygota</taxon>
        <taxon>Lepidoptera</taxon>
        <taxon>Glossata</taxon>
        <taxon>Ditrysia</taxon>
        <taxon>Tineoidea</taxon>
        <taxon>Psychidae</taxon>
        <taxon>Oiketicinae</taxon>
        <taxon>Eumeta</taxon>
    </lineage>
</organism>
<reference evidence="1 2" key="1">
    <citation type="journal article" date="2019" name="Commun. Biol.">
        <title>The bagworm genome reveals a unique fibroin gene that provides high tensile strength.</title>
        <authorList>
            <person name="Kono N."/>
            <person name="Nakamura H."/>
            <person name="Ohtoshi R."/>
            <person name="Tomita M."/>
            <person name="Numata K."/>
            <person name="Arakawa K."/>
        </authorList>
    </citation>
    <scope>NUCLEOTIDE SEQUENCE [LARGE SCALE GENOMIC DNA]</scope>
</reference>
<dbReference type="Proteomes" id="UP000299102">
    <property type="component" value="Unassembled WGS sequence"/>
</dbReference>
<evidence type="ECO:0000313" key="2">
    <source>
        <dbReference type="Proteomes" id="UP000299102"/>
    </source>
</evidence>
<proteinExistence type="predicted"/>
<dbReference type="AlphaFoldDB" id="A0A4C1ZHV1"/>
<sequence>MLCTGTQFGTFSVQFPWPRYPSPEGASDRCGPMRRAQIRPATHLHAAGRPYRHSRPRRHRVTARPDNRTNRALTRMSFSVSFPRRPAPAQDARARRSLQFLRHLKPSRSTQHYKYLIRDLYDTPDQIKLTLLFTGEEYPFAVQAYKNSSKMSYRIAQGDGVDNGYVSDKKVGNVAEGQREFSIITADLPPKTAGVRVKREAARARDRNLVTRPNLSPTNRMQFCHGFSSHLLVFVVS</sequence>
<gene>
    <name evidence="1" type="ORF">EVAR_67561_1</name>
</gene>
<name>A0A4C1ZHV1_EUMVA</name>
<evidence type="ECO:0000313" key="1">
    <source>
        <dbReference type="EMBL" id="GBP87400.1"/>
    </source>
</evidence>
<protein>
    <submittedName>
        <fullName evidence="1">Uncharacterized protein</fullName>
    </submittedName>
</protein>
<comment type="caution">
    <text evidence="1">The sequence shown here is derived from an EMBL/GenBank/DDBJ whole genome shotgun (WGS) entry which is preliminary data.</text>
</comment>
<keyword evidence="2" id="KW-1185">Reference proteome</keyword>